<sequence>MASSSSHEHHIILFPFMAQGHLNPFMALAGLLARWTRLKITFVNSPLNTRKLKAALPPDSAIHFADLPFNSSDHGLPPNCENTQSVPPHLMFRFFQATETLQPAFEGFLSQVCEQDGRPPLCVISDEFMSWSVESARKFGVFHCVINTGGAYGSAVFYSVWKHLPHKETDSETIAVPEFPGVILHRTELSRSCQEADESDPWTILFRKHVKFISQADGMFVNTVEEIDDRGLDSLRKHVSRRIWAVGPLLRFSSSPSSSSTSIVEWLNKHSPNSVLYISFGSQNSMRPSQMMELAKGLESSSKPFVWVLRPPIGFDVTENFRTEWLPEGFEERVTGEKEQGLLVKNWAPQMEILAHESTGAFLSHCGWNSILESLMAGVPIIGWPMDAEQPFNLKYLVEELKVGVEMARGPQAEIRADKIAETIKQFMDEEYGIGIEMRRKAKEFGELITAATVNEENCKGPSVRALEDFLRTASSHAAKSHISSSENLY</sequence>
<evidence type="ECO:0000256" key="4">
    <source>
        <dbReference type="RuleBase" id="RU003718"/>
    </source>
</evidence>
<accession>A0AAV7EFS1</accession>
<evidence type="ECO:0000256" key="5">
    <source>
        <dbReference type="RuleBase" id="RU362057"/>
    </source>
</evidence>
<dbReference type="PANTHER" id="PTHR48047">
    <property type="entry name" value="GLYCOSYLTRANSFERASE"/>
    <property type="match status" value="1"/>
</dbReference>
<evidence type="ECO:0000256" key="2">
    <source>
        <dbReference type="ARBA" id="ARBA00022676"/>
    </source>
</evidence>
<dbReference type="EMBL" id="JAINDJ010000005">
    <property type="protein sequence ID" value="KAG9447682.1"/>
    <property type="molecule type" value="Genomic_DNA"/>
</dbReference>
<organism evidence="7 8">
    <name type="scientific">Aristolochia fimbriata</name>
    <name type="common">White veined hardy Dutchman's pipe vine</name>
    <dbReference type="NCBI Taxonomy" id="158543"/>
    <lineage>
        <taxon>Eukaryota</taxon>
        <taxon>Viridiplantae</taxon>
        <taxon>Streptophyta</taxon>
        <taxon>Embryophyta</taxon>
        <taxon>Tracheophyta</taxon>
        <taxon>Spermatophyta</taxon>
        <taxon>Magnoliopsida</taxon>
        <taxon>Magnoliidae</taxon>
        <taxon>Piperales</taxon>
        <taxon>Aristolochiaceae</taxon>
        <taxon>Aristolochia</taxon>
    </lineage>
</organism>
<dbReference type="InterPro" id="IPR035595">
    <property type="entry name" value="UDP_glycos_trans_CS"/>
</dbReference>
<proteinExistence type="inferred from homology"/>
<feature type="domain" description="Glycosyltransferase N-terminal" evidence="6">
    <location>
        <begin position="11"/>
        <end position="249"/>
    </location>
</feature>
<dbReference type="Pfam" id="PF26168">
    <property type="entry name" value="Glyco_transf_N"/>
    <property type="match status" value="1"/>
</dbReference>
<dbReference type="PANTHER" id="PTHR48047:SF61">
    <property type="entry name" value="OS04G0273600 PROTEIN"/>
    <property type="match status" value="1"/>
</dbReference>
<dbReference type="FunFam" id="3.40.50.2000:FF:000064">
    <property type="entry name" value="Glycosyltransferase"/>
    <property type="match status" value="1"/>
</dbReference>
<comment type="similarity">
    <text evidence="1 4">Belongs to the UDP-glycosyltransferase family.</text>
</comment>
<evidence type="ECO:0000256" key="3">
    <source>
        <dbReference type="ARBA" id="ARBA00022679"/>
    </source>
</evidence>
<dbReference type="AlphaFoldDB" id="A0AAV7EFS1"/>
<dbReference type="Gene3D" id="3.40.50.2000">
    <property type="entry name" value="Glycogen Phosphorylase B"/>
    <property type="match status" value="2"/>
</dbReference>
<dbReference type="Pfam" id="PF00201">
    <property type="entry name" value="UDPGT"/>
    <property type="match status" value="1"/>
</dbReference>
<keyword evidence="3 4" id="KW-0808">Transferase</keyword>
<dbReference type="GO" id="GO:0035251">
    <property type="term" value="F:UDP-glucosyltransferase activity"/>
    <property type="evidence" value="ECO:0007669"/>
    <property type="project" value="TreeGrafter"/>
</dbReference>
<dbReference type="InterPro" id="IPR058980">
    <property type="entry name" value="Glyco_transf_N"/>
</dbReference>
<evidence type="ECO:0000313" key="8">
    <source>
        <dbReference type="Proteomes" id="UP000825729"/>
    </source>
</evidence>
<dbReference type="SUPFAM" id="SSF53756">
    <property type="entry name" value="UDP-Glycosyltransferase/glycogen phosphorylase"/>
    <property type="match status" value="1"/>
</dbReference>
<dbReference type="Proteomes" id="UP000825729">
    <property type="component" value="Unassembled WGS sequence"/>
</dbReference>
<name>A0AAV7EFS1_ARIFI</name>
<evidence type="ECO:0000259" key="6">
    <source>
        <dbReference type="Pfam" id="PF26168"/>
    </source>
</evidence>
<evidence type="ECO:0000256" key="1">
    <source>
        <dbReference type="ARBA" id="ARBA00009995"/>
    </source>
</evidence>
<evidence type="ECO:0000313" key="7">
    <source>
        <dbReference type="EMBL" id="KAG9447682.1"/>
    </source>
</evidence>
<dbReference type="InterPro" id="IPR002213">
    <property type="entry name" value="UDP_glucos_trans"/>
</dbReference>
<keyword evidence="8" id="KW-1185">Reference proteome</keyword>
<comment type="caution">
    <text evidence="7">The sequence shown here is derived from an EMBL/GenBank/DDBJ whole genome shotgun (WGS) entry which is preliminary data.</text>
</comment>
<gene>
    <name evidence="7" type="ORF">H6P81_013810</name>
</gene>
<keyword evidence="2 4" id="KW-0328">Glycosyltransferase</keyword>
<protein>
    <recommendedName>
        <fullName evidence="5">Glycosyltransferase</fullName>
        <ecNumber evidence="5">2.4.1.-</ecNumber>
    </recommendedName>
</protein>
<dbReference type="FunFam" id="3.40.50.2000:FF:000103">
    <property type="entry name" value="Glycosyltransferase"/>
    <property type="match status" value="1"/>
</dbReference>
<dbReference type="EC" id="2.4.1.-" evidence="5"/>
<dbReference type="PROSITE" id="PS00375">
    <property type="entry name" value="UDPGT"/>
    <property type="match status" value="1"/>
</dbReference>
<dbReference type="CDD" id="cd03784">
    <property type="entry name" value="GT1_Gtf-like"/>
    <property type="match status" value="1"/>
</dbReference>
<reference evidence="7 8" key="1">
    <citation type="submission" date="2021-07" db="EMBL/GenBank/DDBJ databases">
        <title>The Aristolochia fimbriata genome: insights into angiosperm evolution, floral development and chemical biosynthesis.</title>
        <authorList>
            <person name="Jiao Y."/>
        </authorList>
    </citation>
    <scope>NUCLEOTIDE SEQUENCE [LARGE SCALE GENOMIC DNA]</scope>
    <source>
        <strain evidence="7">IBCAS-2021</strain>
        <tissue evidence="7">Leaf</tissue>
    </source>
</reference>